<keyword evidence="4" id="KW-0121">Carboxypeptidase</keyword>
<dbReference type="PANTHER" id="PTHR11802">
    <property type="entry name" value="SERINE PROTEASE FAMILY S10 SERINE CARBOXYPEPTIDASE"/>
    <property type="match status" value="1"/>
</dbReference>
<dbReference type="InterPro" id="IPR029058">
    <property type="entry name" value="AB_hydrolase_fold"/>
</dbReference>
<evidence type="ECO:0000256" key="2">
    <source>
        <dbReference type="ARBA" id="ARBA00022729"/>
    </source>
</evidence>
<dbReference type="InterPro" id="IPR018202">
    <property type="entry name" value="Ser_caboxypep_ser_AS"/>
</dbReference>
<keyword evidence="4" id="KW-0378">Hydrolase</keyword>
<dbReference type="FunFam" id="3.40.50.1820:FF:000409">
    <property type="entry name" value="Carboxypeptidase"/>
    <property type="match status" value="1"/>
</dbReference>
<gene>
    <name evidence="5" type="ORF">AMTR_s00038p00093840</name>
</gene>
<evidence type="ECO:0000313" key="5">
    <source>
        <dbReference type="EMBL" id="ERN14545.1"/>
    </source>
</evidence>
<keyword evidence="3" id="KW-0325">Glycoprotein</keyword>
<keyword evidence="2" id="KW-0732">Signal</keyword>
<dbReference type="GO" id="GO:0004185">
    <property type="term" value="F:serine-type carboxypeptidase activity"/>
    <property type="evidence" value="ECO:0000318"/>
    <property type="project" value="GO_Central"/>
</dbReference>
<keyword evidence="6" id="KW-1185">Reference proteome</keyword>
<dbReference type="EC" id="3.4.16.-" evidence="4"/>
<dbReference type="eggNOG" id="KOG1282">
    <property type="taxonomic scope" value="Eukaryota"/>
</dbReference>
<organism evidence="5 6">
    <name type="scientific">Amborella trichopoda</name>
    <dbReference type="NCBI Taxonomy" id="13333"/>
    <lineage>
        <taxon>Eukaryota</taxon>
        <taxon>Viridiplantae</taxon>
        <taxon>Streptophyta</taxon>
        <taxon>Embryophyta</taxon>
        <taxon>Tracheophyta</taxon>
        <taxon>Spermatophyta</taxon>
        <taxon>Magnoliopsida</taxon>
        <taxon>Amborellales</taxon>
        <taxon>Amborellaceae</taxon>
        <taxon>Amborella</taxon>
    </lineage>
</organism>
<dbReference type="PROSITE" id="PS00131">
    <property type="entry name" value="CARBOXYPEPT_SER_SER"/>
    <property type="match status" value="1"/>
</dbReference>
<dbReference type="Gene3D" id="6.10.250.940">
    <property type="match status" value="1"/>
</dbReference>
<evidence type="ECO:0000256" key="1">
    <source>
        <dbReference type="ARBA" id="ARBA00009431"/>
    </source>
</evidence>
<dbReference type="AlphaFoldDB" id="U5CX96"/>
<comment type="similarity">
    <text evidence="1 4">Belongs to the peptidase S10 family.</text>
</comment>
<keyword evidence="4" id="KW-0645">Protease</keyword>
<evidence type="ECO:0000313" key="6">
    <source>
        <dbReference type="Proteomes" id="UP000017836"/>
    </source>
</evidence>
<name>U5CX96_AMBTC</name>
<dbReference type="PRINTS" id="PR00724">
    <property type="entry name" value="CRBOXYPTASEC"/>
</dbReference>
<dbReference type="InterPro" id="IPR001563">
    <property type="entry name" value="Peptidase_S10"/>
</dbReference>
<dbReference type="PANTHER" id="PTHR11802:SF132">
    <property type="entry name" value="SERINE CARBOXYPEPTIDASE-LIKE 36-RELATED"/>
    <property type="match status" value="1"/>
</dbReference>
<sequence length="213" mass="24198">MGAVANLLFLESPAGVGFSYSNTSSDYDLSGDKRTASDAYTFLINWFERFPEYKNSDFYISGESYAGHYVPQLAYQVLWHNQMATKTIINLKGIAIGNPWIDVAIDTLEFYEYLWTHAILPDEIINAINRYCNFSLNRQSIPCSDTLSQLDISSIDMYNIYAPICNTTNKHKPCASDQEYDPCTDDYVEMYLNLPQVQKALHANVTGLENPCF</sequence>
<protein>
    <recommendedName>
        <fullName evidence="4">Carboxypeptidase</fullName>
        <ecNumber evidence="4">3.4.16.-</ecNumber>
    </recommendedName>
</protein>
<dbReference type="Gramene" id="ERN14545">
    <property type="protein sequence ID" value="ERN14545"/>
    <property type="gene ID" value="AMTR_s00038p00093840"/>
</dbReference>
<dbReference type="Pfam" id="PF00450">
    <property type="entry name" value="Peptidase_S10"/>
    <property type="match status" value="1"/>
</dbReference>
<evidence type="ECO:0000256" key="4">
    <source>
        <dbReference type="RuleBase" id="RU361156"/>
    </source>
</evidence>
<dbReference type="Proteomes" id="UP000017836">
    <property type="component" value="Unassembled WGS sequence"/>
</dbReference>
<dbReference type="EMBL" id="KI392532">
    <property type="protein sequence ID" value="ERN14545.1"/>
    <property type="molecule type" value="Genomic_DNA"/>
</dbReference>
<accession>U5CX96</accession>
<dbReference type="Gene3D" id="3.40.50.1820">
    <property type="entry name" value="alpha/beta hydrolase"/>
    <property type="match status" value="1"/>
</dbReference>
<reference evidence="6" key="1">
    <citation type="journal article" date="2013" name="Science">
        <title>The Amborella genome and the evolution of flowering plants.</title>
        <authorList>
            <consortium name="Amborella Genome Project"/>
        </authorList>
    </citation>
    <scope>NUCLEOTIDE SEQUENCE [LARGE SCALE GENOMIC DNA]</scope>
</reference>
<dbReference type="SUPFAM" id="SSF53474">
    <property type="entry name" value="alpha/beta-Hydrolases"/>
    <property type="match status" value="1"/>
</dbReference>
<dbReference type="OMA" id="LAREIMH"/>
<dbReference type="HOGENOM" id="CLU_008523_7_2_1"/>
<evidence type="ECO:0000256" key="3">
    <source>
        <dbReference type="ARBA" id="ARBA00023180"/>
    </source>
</evidence>
<proteinExistence type="inferred from homology"/>
<dbReference type="GO" id="GO:0006508">
    <property type="term" value="P:proteolysis"/>
    <property type="evidence" value="ECO:0007669"/>
    <property type="project" value="UniProtKB-KW"/>
</dbReference>